<accession>A0A4Y2RYW8</accession>
<dbReference type="Proteomes" id="UP000499080">
    <property type="component" value="Unassembled WGS sequence"/>
</dbReference>
<feature type="region of interest" description="Disordered" evidence="1">
    <location>
        <begin position="1"/>
        <end position="25"/>
    </location>
</feature>
<dbReference type="AlphaFoldDB" id="A0A4Y2RYW8"/>
<evidence type="ECO:0000313" key="2">
    <source>
        <dbReference type="EMBL" id="GBN81072.1"/>
    </source>
</evidence>
<evidence type="ECO:0000256" key="1">
    <source>
        <dbReference type="SAM" id="MobiDB-lite"/>
    </source>
</evidence>
<feature type="compositionally biased region" description="Polar residues" evidence="1">
    <location>
        <begin position="7"/>
        <end position="18"/>
    </location>
</feature>
<reference evidence="2 3" key="1">
    <citation type="journal article" date="2019" name="Sci. Rep.">
        <title>Orb-weaving spider Araneus ventricosus genome elucidates the spidroin gene catalogue.</title>
        <authorList>
            <person name="Kono N."/>
            <person name="Nakamura H."/>
            <person name="Ohtoshi R."/>
            <person name="Moran D.A.P."/>
            <person name="Shinohara A."/>
            <person name="Yoshida Y."/>
            <person name="Fujiwara M."/>
            <person name="Mori M."/>
            <person name="Tomita M."/>
            <person name="Arakawa K."/>
        </authorList>
    </citation>
    <scope>NUCLEOTIDE SEQUENCE [LARGE SCALE GENOMIC DNA]</scope>
</reference>
<sequence>MGGDQSAGDSLPTSSPKGTYTFEGPSHVDVEYQRRAKDRHFVCQNVERATVQGLIFLYIFELIHVRSLMFAICVRKNALSKESEHTSPY</sequence>
<keyword evidence="3" id="KW-1185">Reference proteome</keyword>
<gene>
    <name evidence="2" type="ORF">AVEN_254651_1</name>
</gene>
<evidence type="ECO:0000313" key="3">
    <source>
        <dbReference type="Proteomes" id="UP000499080"/>
    </source>
</evidence>
<proteinExistence type="predicted"/>
<comment type="caution">
    <text evidence="2">The sequence shown here is derived from an EMBL/GenBank/DDBJ whole genome shotgun (WGS) entry which is preliminary data.</text>
</comment>
<protein>
    <submittedName>
        <fullName evidence="2">Uncharacterized protein</fullName>
    </submittedName>
</protein>
<name>A0A4Y2RYW8_ARAVE</name>
<organism evidence="2 3">
    <name type="scientific">Araneus ventricosus</name>
    <name type="common">Orbweaver spider</name>
    <name type="synonym">Epeira ventricosa</name>
    <dbReference type="NCBI Taxonomy" id="182803"/>
    <lineage>
        <taxon>Eukaryota</taxon>
        <taxon>Metazoa</taxon>
        <taxon>Ecdysozoa</taxon>
        <taxon>Arthropoda</taxon>
        <taxon>Chelicerata</taxon>
        <taxon>Arachnida</taxon>
        <taxon>Araneae</taxon>
        <taxon>Araneomorphae</taxon>
        <taxon>Entelegynae</taxon>
        <taxon>Araneoidea</taxon>
        <taxon>Araneidae</taxon>
        <taxon>Araneus</taxon>
    </lineage>
</organism>
<dbReference type="EMBL" id="BGPR01148658">
    <property type="protein sequence ID" value="GBN81072.1"/>
    <property type="molecule type" value="Genomic_DNA"/>
</dbReference>